<dbReference type="InterPro" id="IPR002401">
    <property type="entry name" value="Cyt_P450_E_grp-I"/>
</dbReference>
<keyword evidence="8 27" id="KW-0479">Metal-binding</keyword>
<evidence type="ECO:0000256" key="23">
    <source>
        <dbReference type="ARBA" id="ARBA00058812"/>
    </source>
</evidence>
<dbReference type="Proteomes" id="UP000008144">
    <property type="component" value="Chromosome 5"/>
</dbReference>
<dbReference type="InterPro" id="IPR001128">
    <property type="entry name" value="Cyt_P450"/>
</dbReference>
<evidence type="ECO:0000256" key="13">
    <source>
        <dbReference type="ARBA" id="ARBA00023002"/>
    </source>
</evidence>
<feature type="transmembrane region" description="Helical" evidence="29">
    <location>
        <begin position="12"/>
        <end position="30"/>
    </location>
</feature>
<dbReference type="InterPro" id="IPR050182">
    <property type="entry name" value="Cytochrome_P450_fam2"/>
</dbReference>
<proteinExistence type="inferred from homology"/>
<evidence type="ECO:0000256" key="27">
    <source>
        <dbReference type="PIRSR" id="PIRSR602401-1"/>
    </source>
</evidence>
<evidence type="ECO:0000256" key="4">
    <source>
        <dbReference type="ARBA" id="ARBA00004477"/>
    </source>
</evidence>
<organism evidence="30 31">
    <name type="scientific">Ciona intestinalis</name>
    <name type="common">Transparent sea squirt</name>
    <name type="synonym">Ascidia intestinalis</name>
    <dbReference type="NCBI Taxonomy" id="7719"/>
    <lineage>
        <taxon>Eukaryota</taxon>
        <taxon>Metazoa</taxon>
        <taxon>Chordata</taxon>
        <taxon>Tunicata</taxon>
        <taxon>Ascidiacea</taxon>
        <taxon>Phlebobranchia</taxon>
        <taxon>Cionidae</taxon>
        <taxon>Ciona</taxon>
    </lineage>
</organism>
<evidence type="ECO:0000256" key="9">
    <source>
        <dbReference type="ARBA" id="ARBA00022792"/>
    </source>
</evidence>
<evidence type="ECO:0000256" key="28">
    <source>
        <dbReference type="RuleBase" id="RU000461"/>
    </source>
</evidence>
<dbReference type="PANTHER" id="PTHR24300:SF397">
    <property type="entry name" value="CYTOCHROME P450 2U1"/>
    <property type="match status" value="1"/>
</dbReference>
<evidence type="ECO:0000256" key="3">
    <source>
        <dbReference type="ARBA" id="ARBA00004448"/>
    </source>
</evidence>
<evidence type="ECO:0000256" key="18">
    <source>
        <dbReference type="ARBA" id="ARBA00023136"/>
    </source>
</evidence>
<reference evidence="30" key="2">
    <citation type="journal article" date="2008" name="Genome Biol.">
        <title>Improved genome assembly and evidence-based global gene model set for the chordate Ciona intestinalis: new insight into intron and operon populations.</title>
        <authorList>
            <person name="Satou Y."/>
            <person name="Mineta K."/>
            <person name="Ogasawara M."/>
            <person name="Sasakura Y."/>
            <person name="Shoguchi E."/>
            <person name="Ueno K."/>
            <person name="Yamada L."/>
            <person name="Matsumoto J."/>
            <person name="Wasserscheid J."/>
            <person name="Dewar K."/>
            <person name="Wiley G.B."/>
            <person name="Macmil S.L."/>
            <person name="Roe B.A."/>
            <person name="Zeller R.W."/>
            <person name="Hastings K.E."/>
            <person name="Lemaire P."/>
            <person name="Lindquist E."/>
            <person name="Endo T."/>
            <person name="Hotta K."/>
            <person name="Inaba K."/>
        </authorList>
    </citation>
    <scope>NUCLEOTIDE SEQUENCE [LARGE SCALE GENOMIC DNA]</scope>
    <source>
        <strain evidence="30">wild type</strain>
    </source>
</reference>
<evidence type="ECO:0000256" key="14">
    <source>
        <dbReference type="ARBA" id="ARBA00023004"/>
    </source>
</evidence>
<reference evidence="31" key="1">
    <citation type="journal article" date="2002" name="Science">
        <title>The draft genome of Ciona intestinalis: insights into chordate and vertebrate origins.</title>
        <authorList>
            <person name="Dehal P."/>
            <person name="Satou Y."/>
            <person name="Campbell R.K."/>
            <person name="Chapman J."/>
            <person name="Degnan B."/>
            <person name="De Tomaso A."/>
            <person name="Davidson B."/>
            <person name="Di Gregorio A."/>
            <person name="Gelpke M."/>
            <person name="Goodstein D.M."/>
            <person name="Harafuji N."/>
            <person name="Hastings K.E."/>
            <person name="Ho I."/>
            <person name="Hotta K."/>
            <person name="Huang W."/>
            <person name="Kawashima T."/>
            <person name="Lemaire P."/>
            <person name="Martinez D."/>
            <person name="Meinertzhagen I.A."/>
            <person name="Necula S."/>
            <person name="Nonaka M."/>
            <person name="Putnam N."/>
            <person name="Rash S."/>
            <person name="Saiga H."/>
            <person name="Satake M."/>
            <person name="Terry A."/>
            <person name="Yamada L."/>
            <person name="Wang H.G."/>
            <person name="Awazu S."/>
            <person name="Azumi K."/>
            <person name="Boore J."/>
            <person name="Branno M."/>
            <person name="Chin-Bow S."/>
            <person name="DeSantis R."/>
            <person name="Doyle S."/>
            <person name="Francino P."/>
            <person name="Keys D.N."/>
            <person name="Haga S."/>
            <person name="Hayashi H."/>
            <person name="Hino K."/>
            <person name="Imai K.S."/>
            <person name="Inaba K."/>
            <person name="Kano S."/>
            <person name="Kobayashi K."/>
            <person name="Kobayashi M."/>
            <person name="Lee B.I."/>
            <person name="Makabe K.W."/>
            <person name="Manohar C."/>
            <person name="Matassi G."/>
            <person name="Medina M."/>
            <person name="Mochizuki Y."/>
            <person name="Mount S."/>
            <person name="Morishita T."/>
            <person name="Miura S."/>
            <person name="Nakayama A."/>
            <person name="Nishizaka S."/>
            <person name="Nomoto H."/>
            <person name="Ohta F."/>
            <person name="Oishi K."/>
            <person name="Rigoutsos I."/>
            <person name="Sano M."/>
            <person name="Sasaki A."/>
            <person name="Sasakura Y."/>
            <person name="Shoguchi E."/>
            <person name="Shin-i T."/>
            <person name="Spagnuolo A."/>
            <person name="Stainier D."/>
            <person name="Suzuki M.M."/>
            <person name="Tassy O."/>
            <person name="Takatori N."/>
            <person name="Tokuoka M."/>
            <person name="Yagi K."/>
            <person name="Yoshizaki F."/>
            <person name="Wada S."/>
            <person name="Zhang C."/>
            <person name="Hyatt P.D."/>
            <person name="Larimer F."/>
            <person name="Detter C."/>
            <person name="Doggett N."/>
            <person name="Glavina T."/>
            <person name="Hawkins T."/>
            <person name="Richardson P."/>
            <person name="Lucas S."/>
            <person name="Kohara Y."/>
            <person name="Levine M."/>
            <person name="Satoh N."/>
            <person name="Rokhsar D.S."/>
        </authorList>
    </citation>
    <scope>NUCLEOTIDE SEQUENCE [LARGE SCALE GENOMIC DNA]</scope>
</reference>
<evidence type="ECO:0000256" key="19">
    <source>
        <dbReference type="ARBA" id="ARBA00049206"/>
    </source>
</evidence>
<dbReference type="STRING" id="7719.ENSCINP00000018595"/>
<keyword evidence="10" id="KW-0256">Endoplasmic reticulum</keyword>
<accession>F7BB38</accession>
<keyword evidence="18 29" id="KW-0472">Membrane</keyword>
<dbReference type="PRINTS" id="PR00463">
    <property type="entry name" value="EP450I"/>
</dbReference>
<keyword evidence="6 27" id="KW-0349">Heme</keyword>
<evidence type="ECO:0000256" key="8">
    <source>
        <dbReference type="ARBA" id="ARBA00022723"/>
    </source>
</evidence>
<dbReference type="FunFam" id="1.10.630.10:FF:000017">
    <property type="entry name" value="cytochrome P450 2U1 isoform X1"/>
    <property type="match status" value="1"/>
</dbReference>
<comment type="catalytic activity">
    <reaction evidence="21">
        <text>N-[(5Z,8Z,11Z,14Z)-eicosatetraenoyl]-serotonin + reduced [NADPH--hemoprotein reductase] + O2 = 2-oxo-N-[(5Z,8Z,11Z,14Z)-eicosatetraenoyl]-serotonin + oxidized [NADPH--hemoprotein reductase] + H2O + H(+)</text>
        <dbReference type="Rhea" id="RHEA:50296"/>
        <dbReference type="Rhea" id="RHEA-COMP:11964"/>
        <dbReference type="Rhea" id="RHEA-COMP:11965"/>
        <dbReference type="ChEBI" id="CHEBI:15377"/>
        <dbReference type="ChEBI" id="CHEBI:15378"/>
        <dbReference type="ChEBI" id="CHEBI:15379"/>
        <dbReference type="ChEBI" id="CHEBI:57618"/>
        <dbReference type="ChEBI" id="CHEBI:58210"/>
        <dbReference type="ChEBI" id="CHEBI:132255"/>
        <dbReference type="ChEBI" id="CHEBI:132256"/>
    </reaction>
    <physiologicalReaction direction="left-to-right" evidence="21">
        <dbReference type="Rhea" id="RHEA:50297"/>
    </physiologicalReaction>
</comment>
<dbReference type="SUPFAM" id="SSF48264">
    <property type="entry name" value="Cytochrome P450"/>
    <property type="match status" value="1"/>
</dbReference>
<evidence type="ECO:0000256" key="26">
    <source>
        <dbReference type="ARBA" id="ARBA00079181"/>
    </source>
</evidence>
<evidence type="ECO:0000256" key="15">
    <source>
        <dbReference type="ARBA" id="ARBA00023033"/>
    </source>
</evidence>
<evidence type="ECO:0000256" key="12">
    <source>
        <dbReference type="ARBA" id="ARBA00022989"/>
    </source>
</evidence>
<dbReference type="GO" id="GO:0006805">
    <property type="term" value="P:xenobiotic metabolic process"/>
    <property type="evidence" value="ECO:0000318"/>
    <property type="project" value="GO_Central"/>
</dbReference>
<evidence type="ECO:0000256" key="29">
    <source>
        <dbReference type="SAM" id="Phobius"/>
    </source>
</evidence>
<protein>
    <recommendedName>
        <fullName evidence="25">Cytochrome P450 2U1</fullName>
        <ecNumber evidence="24">1.14.14.80</ecNumber>
    </recommendedName>
    <alternativeName>
        <fullName evidence="26">Long-chain fatty acid omega-monooxygenase</fullName>
    </alternativeName>
</protein>
<comment type="similarity">
    <text evidence="5 28">Belongs to the cytochrome P450 family.</text>
</comment>
<dbReference type="GO" id="GO:0005789">
    <property type="term" value="C:endoplasmic reticulum membrane"/>
    <property type="evidence" value="ECO:0007669"/>
    <property type="project" value="UniProtKB-SubCell"/>
</dbReference>
<dbReference type="GO" id="GO:0005737">
    <property type="term" value="C:cytoplasm"/>
    <property type="evidence" value="ECO:0000318"/>
    <property type="project" value="GO_Central"/>
</dbReference>
<evidence type="ECO:0000256" key="16">
    <source>
        <dbReference type="ARBA" id="ARBA00023098"/>
    </source>
</evidence>
<dbReference type="Ensembl" id="ENSCINT00000018595.3">
    <property type="protein sequence ID" value="ENSCINP00000018595.3"/>
    <property type="gene ID" value="ENSCING00000010618.3"/>
</dbReference>
<evidence type="ECO:0000313" key="30">
    <source>
        <dbReference type="Ensembl" id="ENSCINP00000018595.3"/>
    </source>
</evidence>
<evidence type="ECO:0000256" key="7">
    <source>
        <dbReference type="ARBA" id="ARBA00022692"/>
    </source>
</evidence>
<keyword evidence="31" id="KW-1185">Reference proteome</keyword>
<keyword evidence="13 28" id="KW-0560">Oxidoreductase</keyword>
<dbReference type="FunCoup" id="F7BB38">
    <property type="interactions" value="4"/>
</dbReference>
<evidence type="ECO:0000256" key="24">
    <source>
        <dbReference type="ARBA" id="ARBA00066560"/>
    </source>
</evidence>
<dbReference type="GO" id="GO:0005506">
    <property type="term" value="F:iron ion binding"/>
    <property type="evidence" value="ECO:0007669"/>
    <property type="project" value="InterPro"/>
</dbReference>
<evidence type="ECO:0000256" key="22">
    <source>
        <dbReference type="ARBA" id="ARBA00052378"/>
    </source>
</evidence>
<dbReference type="EMBL" id="EAAA01002214">
    <property type="status" value="NOT_ANNOTATED_CDS"/>
    <property type="molecule type" value="Genomic_DNA"/>
</dbReference>
<dbReference type="PRINTS" id="PR00385">
    <property type="entry name" value="P450"/>
</dbReference>
<comment type="catalytic activity">
    <reaction evidence="22">
        <text>an omega-methyl-long-chain fatty acid + reduced [NADPH--hemoprotein reductase] + O2 = an omega-hydroxy-long-chain fatty acid + oxidized [NADPH--hemoprotein reductase] + H2O + H(+)</text>
        <dbReference type="Rhea" id="RHEA:56748"/>
        <dbReference type="Rhea" id="RHEA-COMP:11964"/>
        <dbReference type="Rhea" id="RHEA-COMP:11965"/>
        <dbReference type="ChEBI" id="CHEBI:15377"/>
        <dbReference type="ChEBI" id="CHEBI:15378"/>
        <dbReference type="ChEBI" id="CHEBI:15379"/>
        <dbReference type="ChEBI" id="CHEBI:57618"/>
        <dbReference type="ChEBI" id="CHEBI:58210"/>
        <dbReference type="ChEBI" id="CHEBI:140991"/>
        <dbReference type="ChEBI" id="CHEBI:140992"/>
        <dbReference type="EC" id="1.14.14.80"/>
    </reaction>
    <physiologicalReaction direction="left-to-right" evidence="22">
        <dbReference type="Rhea" id="RHEA:56749"/>
    </physiologicalReaction>
</comment>
<comment type="function">
    <text evidence="23">A cytochrome P450 monooxygenase involved in the metabolism of arachidonic acid and its conjugates. Mechanistically, uses molecular oxygen inserting one oxygen atom into a substrate, and reducing the second into a water molecule, with two electrons provided by NADPH via cytochrome P450 reductase (CPR; NADPH-ferrihemoprotein reductase). Acts as an omega and omega-1 hydroxylase for arachidonic acid and possibly for other long chain fatty acids. May modulate the arachidonic acid signaling pathway and play a role in other fatty acid signaling processes. May down-regulate the biological activities of N-arachidonoyl-serotonin, an endocannabinoid that has anti-nociceptive effects through inhibition of fatty acid amide hydrolase FAAH, TRPV1 receptor and T-type calcium channels. Catalyzes C-2 oxidation of the indole ring of N-arachidonoyl-serotonin forming a less active product 2-oxo-N-arachidonoyl-serotonin.</text>
</comment>
<dbReference type="Gene3D" id="1.10.630.10">
    <property type="entry name" value="Cytochrome P450"/>
    <property type="match status" value="1"/>
</dbReference>
<dbReference type="InterPro" id="IPR017972">
    <property type="entry name" value="Cyt_P450_CS"/>
</dbReference>
<dbReference type="HOGENOM" id="CLU_001570_22_0_1"/>
<dbReference type="Pfam" id="PF00067">
    <property type="entry name" value="p450"/>
    <property type="match status" value="1"/>
</dbReference>
<evidence type="ECO:0000256" key="5">
    <source>
        <dbReference type="ARBA" id="ARBA00010617"/>
    </source>
</evidence>
<dbReference type="PANTHER" id="PTHR24300">
    <property type="entry name" value="CYTOCHROME P450 508A4-RELATED"/>
    <property type="match status" value="1"/>
</dbReference>
<keyword evidence="16" id="KW-0443">Lipid metabolism</keyword>
<comment type="cofactor">
    <cofactor evidence="1 27">
        <name>heme</name>
        <dbReference type="ChEBI" id="CHEBI:30413"/>
    </cofactor>
</comment>
<dbReference type="GO" id="GO:0102033">
    <property type="term" value="F:long-chain fatty acid omega-hydroxylase activity"/>
    <property type="evidence" value="ECO:0007669"/>
    <property type="project" value="UniProtKB-EC"/>
</dbReference>
<evidence type="ECO:0000256" key="21">
    <source>
        <dbReference type="ARBA" id="ARBA00052159"/>
    </source>
</evidence>
<dbReference type="GO" id="GO:0020037">
    <property type="term" value="F:heme binding"/>
    <property type="evidence" value="ECO:0000318"/>
    <property type="project" value="GO_Central"/>
</dbReference>
<keyword evidence="9" id="KW-0999">Mitochondrion inner membrane</keyword>
<keyword evidence="11" id="KW-0492">Microsome</keyword>
<dbReference type="GO" id="GO:0008202">
    <property type="term" value="P:steroid metabolic process"/>
    <property type="evidence" value="ECO:0000318"/>
    <property type="project" value="GO_Central"/>
</dbReference>
<comment type="catalytic activity">
    <reaction evidence="19">
        <text>(5Z,8Z,11Z,14Z)-eicosatetraenoate + reduced [NADPH--hemoprotein reductase] + O2 = 19-hydroxy-(5Z,8Z,11Z,14Z)-eicosatetraenoate + oxidized [NADPH--hemoprotein reductase] + H2O + H(+)</text>
        <dbReference type="Rhea" id="RHEA:39759"/>
        <dbReference type="Rhea" id="RHEA-COMP:11964"/>
        <dbReference type="Rhea" id="RHEA-COMP:11965"/>
        <dbReference type="ChEBI" id="CHEBI:15377"/>
        <dbReference type="ChEBI" id="CHEBI:15378"/>
        <dbReference type="ChEBI" id="CHEBI:15379"/>
        <dbReference type="ChEBI" id="CHEBI:32395"/>
        <dbReference type="ChEBI" id="CHEBI:57618"/>
        <dbReference type="ChEBI" id="CHEBI:58210"/>
        <dbReference type="ChEBI" id="CHEBI:76627"/>
    </reaction>
    <physiologicalReaction direction="left-to-right" evidence="19">
        <dbReference type="Rhea" id="RHEA:39760"/>
    </physiologicalReaction>
</comment>
<keyword evidence="7 29" id="KW-0812">Transmembrane</keyword>
<evidence type="ECO:0000256" key="2">
    <source>
        <dbReference type="ARBA" id="ARBA00004154"/>
    </source>
</evidence>
<evidence type="ECO:0000256" key="1">
    <source>
        <dbReference type="ARBA" id="ARBA00001971"/>
    </source>
</evidence>
<sequence length="497" mass="57133">MDTEANGVGLEWSNTGAVLMLVCTLIFYYWHQRPIHFPPGPRGFPLIGVLPYLGKYPERTMQIWSRKYGPVMSVRVGSEDWVVMGSQESIYQSFVKGGNVFSGRPFVKVANEVTESKGLAMIDFNPTWKTQRKFGNVTLRGFGVGKKSLEERIIEEVEAVKMNILSKEGKPFDITDILSNAIMNVICNITAGQRFEYDDQFFIQIRRHLWFMDPDRTAAFSAMVFVPLLCHIPPYRKKYEQIKQDTKEMMGLFQQLVDQQRKTFDKNNLRDFIDAFILENENGTDESFTDRQLVHYVRELFKAGTETSTGTLRWAMLCLIHYPGAQEKIRKEIFDVLGNSTFPSMSDRNAMPYTSAFIQEVFRFRTLAPLGVPHKTTDTVNFANYIIPKGTTILSNLWAVHNDPTVWNNPRQFKPERHIDDKGKYIQSNHVIPFSVGPRHCLGEQLARMEIFIFLVSMVQKFEFLPDPNKTDLPELDDGVNGVAFVPYPFKLVAKEI</sequence>
<evidence type="ECO:0000256" key="10">
    <source>
        <dbReference type="ARBA" id="ARBA00022824"/>
    </source>
</evidence>
<dbReference type="EC" id="1.14.14.80" evidence="24"/>
<evidence type="ECO:0000256" key="11">
    <source>
        <dbReference type="ARBA" id="ARBA00022848"/>
    </source>
</evidence>
<evidence type="ECO:0000313" key="31">
    <source>
        <dbReference type="Proteomes" id="UP000008144"/>
    </source>
</evidence>
<dbReference type="GO" id="GO:0016712">
    <property type="term" value="F:oxidoreductase activity, acting on paired donors, with incorporation or reduction of molecular oxygen, reduced flavin or flavoprotein as one donor, and incorporation of one atom of oxygen"/>
    <property type="evidence" value="ECO:0000318"/>
    <property type="project" value="GO_Central"/>
</dbReference>
<evidence type="ECO:0000256" key="25">
    <source>
        <dbReference type="ARBA" id="ARBA00067282"/>
    </source>
</evidence>
<dbReference type="GO" id="GO:0006082">
    <property type="term" value="P:organic acid metabolic process"/>
    <property type="evidence" value="ECO:0000318"/>
    <property type="project" value="GO_Central"/>
</dbReference>
<keyword evidence="14 27" id="KW-0408">Iron</keyword>
<dbReference type="InParanoid" id="F7BB38"/>
<feature type="binding site" description="axial binding residue" evidence="27">
    <location>
        <position position="441"/>
    </location>
    <ligand>
        <name>heme</name>
        <dbReference type="ChEBI" id="CHEBI:30413"/>
    </ligand>
    <ligandPart>
        <name>Fe</name>
        <dbReference type="ChEBI" id="CHEBI:18248"/>
    </ligandPart>
</feature>
<comment type="catalytic activity">
    <reaction evidence="20">
        <text>(5Z,8Z,11Z,14Z)-eicosatetraenoate + reduced [NADPH--hemoprotein reductase] + O2 = 20-hydroxy-(5Z,8Z,11Z,14Z)-eicosatetraenoate + oxidized [NADPH--hemoprotein reductase] + H2O + H(+)</text>
        <dbReference type="Rhea" id="RHEA:39755"/>
        <dbReference type="Rhea" id="RHEA-COMP:11964"/>
        <dbReference type="Rhea" id="RHEA-COMP:11965"/>
        <dbReference type="ChEBI" id="CHEBI:15377"/>
        <dbReference type="ChEBI" id="CHEBI:15378"/>
        <dbReference type="ChEBI" id="CHEBI:15379"/>
        <dbReference type="ChEBI" id="CHEBI:32395"/>
        <dbReference type="ChEBI" id="CHEBI:57618"/>
        <dbReference type="ChEBI" id="CHEBI:58210"/>
        <dbReference type="ChEBI" id="CHEBI:76624"/>
    </reaction>
    <physiologicalReaction direction="left-to-right" evidence="20">
        <dbReference type="Rhea" id="RHEA:39756"/>
    </physiologicalReaction>
</comment>
<evidence type="ECO:0000256" key="20">
    <source>
        <dbReference type="ARBA" id="ARBA00051320"/>
    </source>
</evidence>
<dbReference type="GeneTree" id="ENSGT00940000160689"/>
<dbReference type="GO" id="GO:0005743">
    <property type="term" value="C:mitochondrial inner membrane"/>
    <property type="evidence" value="ECO:0007669"/>
    <property type="project" value="UniProtKB-SubCell"/>
</dbReference>
<evidence type="ECO:0000256" key="17">
    <source>
        <dbReference type="ARBA" id="ARBA00023128"/>
    </source>
</evidence>
<dbReference type="AlphaFoldDB" id="F7BB38"/>
<reference evidence="30" key="4">
    <citation type="submission" date="2025-09" db="UniProtKB">
        <authorList>
            <consortium name="Ensembl"/>
        </authorList>
    </citation>
    <scope>IDENTIFICATION</scope>
</reference>
<dbReference type="OMA" id="VACQNMT"/>
<keyword evidence="15 28" id="KW-0503">Monooxygenase</keyword>
<reference evidence="30" key="3">
    <citation type="submission" date="2025-08" db="UniProtKB">
        <authorList>
            <consortium name="Ensembl"/>
        </authorList>
    </citation>
    <scope>IDENTIFICATION</scope>
</reference>
<evidence type="ECO:0000256" key="6">
    <source>
        <dbReference type="ARBA" id="ARBA00022617"/>
    </source>
</evidence>
<keyword evidence="17" id="KW-0496">Mitochondrion</keyword>
<comment type="subcellular location">
    <subcellularLocation>
        <location evidence="4">Endoplasmic reticulum membrane</location>
        <topology evidence="4">Multi-pass membrane protein</topology>
    </subcellularLocation>
    <subcellularLocation>
        <location evidence="2">Microsome membrane</location>
        <topology evidence="2">Multi-pass membrane protein</topology>
    </subcellularLocation>
    <subcellularLocation>
        <location evidence="3">Mitochondrion inner membrane</location>
        <topology evidence="3">Multi-pass membrane protein</topology>
    </subcellularLocation>
</comment>
<dbReference type="InterPro" id="IPR036396">
    <property type="entry name" value="Cyt_P450_sf"/>
</dbReference>
<dbReference type="PROSITE" id="PS00086">
    <property type="entry name" value="CYTOCHROME_P450"/>
    <property type="match status" value="1"/>
</dbReference>
<name>F7BB38_CIOIN</name>
<keyword evidence="12 29" id="KW-1133">Transmembrane helix</keyword>
<dbReference type="GO" id="GO:0008395">
    <property type="term" value="F:steroid hydroxylase activity"/>
    <property type="evidence" value="ECO:0000318"/>
    <property type="project" value="GO_Central"/>
</dbReference>